<sequence length="127" mass="13982">MFSKALLGLSLAGIVVLAILLFKAGLNYAGVCTVGINVTKWHRVTSGELLDYLTLKGGSKAGVKTIYSIPELWSVPGDHYSHASFLDKLMGRSATLIHFYNPWMDDGRSLHPDGYFYAPNCLNLPRH</sequence>
<evidence type="ECO:0000313" key="2">
    <source>
        <dbReference type="Proteomes" id="UP000026941"/>
    </source>
</evidence>
<organism evidence="1 2">
    <name type="scientific">Rhizobium rhizogenes NBRC 13257</name>
    <dbReference type="NCBI Taxonomy" id="1220581"/>
    <lineage>
        <taxon>Bacteria</taxon>
        <taxon>Pseudomonadati</taxon>
        <taxon>Pseudomonadota</taxon>
        <taxon>Alphaproteobacteria</taxon>
        <taxon>Hyphomicrobiales</taxon>
        <taxon>Rhizobiaceae</taxon>
        <taxon>Rhizobium/Agrobacterium group</taxon>
        <taxon>Rhizobium</taxon>
    </lineage>
</organism>
<gene>
    <name evidence="1" type="ORF">RRH01S_26_00420</name>
</gene>
<proteinExistence type="predicted"/>
<dbReference type="EMBL" id="BAYX01000026">
    <property type="protein sequence ID" value="GAJ96846.1"/>
    <property type="molecule type" value="Genomic_DNA"/>
</dbReference>
<reference evidence="1 2" key="1">
    <citation type="submission" date="2014-05" db="EMBL/GenBank/DDBJ databases">
        <title>Whole genome shotgun sequence of Rhizobium rhizogenes NBRC 13257.</title>
        <authorList>
            <person name="Katano-Makiyama Y."/>
            <person name="Hosoyama A."/>
            <person name="Hashimoto M."/>
            <person name="Hosoyama Y."/>
            <person name="Noguchi M."/>
            <person name="Tsuchikane K."/>
            <person name="Kimura A."/>
            <person name="Ohji S."/>
            <person name="Ichikawa N."/>
            <person name="Yamazoe A."/>
            <person name="Fujita N."/>
        </authorList>
    </citation>
    <scope>NUCLEOTIDE SEQUENCE [LARGE SCALE GENOMIC DNA]</scope>
    <source>
        <strain evidence="1 2">NBRC 13257</strain>
    </source>
</reference>
<dbReference type="RefSeq" id="WP_131596082.1">
    <property type="nucleotide sequence ID" value="NZ_BAYX01000026.1"/>
</dbReference>
<comment type="caution">
    <text evidence="1">The sequence shown here is derived from an EMBL/GenBank/DDBJ whole genome shotgun (WGS) entry which is preliminary data.</text>
</comment>
<protein>
    <submittedName>
        <fullName evidence="1">Uncharacterized protein</fullName>
    </submittedName>
</protein>
<dbReference type="AlphaFoldDB" id="A0AA87QEE3"/>
<name>A0AA87QEE3_RHIRH</name>
<accession>A0AA87QEE3</accession>
<evidence type="ECO:0000313" key="1">
    <source>
        <dbReference type="EMBL" id="GAJ96846.1"/>
    </source>
</evidence>
<dbReference type="Proteomes" id="UP000026941">
    <property type="component" value="Unassembled WGS sequence"/>
</dbReference>